<dbReference type="Proteomes" id="UP000238954">
    <property type="component" value="Chromosome"/>
</dbReference>
<dbReference type="PANTHER" id="PTHR48081:SF8">
    <property type="entry name" value="ALPHA_BETA HYDROLASE FOLD-3 DOMAIN-CONTAINING PROTEIN-RELATED"/>
    <property type="match status" value="1"/>
</dbReference>
<comment type="caution">
    <text evidence="3">The sequence shown here is derived from an EMBL/GenBank/DDBJ whole genome shotgun (WGS) entry which is preliminary data.</text>
</comment>
<dbReference type="Gene3D" id="3.40.50.1820">
    <property type="entry name" value="alpha/beta hydrolase"/>
    <property type="match status" value="1"/>
</dbReference>
<dbReference type="SUPFAM" id="SSF53474">
    <property type="entry name" value="alpha/beta-Hydrolases"/>
    <property type="match status" value="1"/>
</dbReference>
<evidence type="ECO:0000313" key="4">
    <source>
        <dbReference type="Proteomes" id="UP000238954"/>
    </source>
</evidence>
<dbReference type="InterPro" id="IPR013094">
    <property type="entry name" value="AB_hydrolase_3"/>
</dbReference>
<dbReference type="AlphaFoldDB" id="A0A2S8B404"/>
<dbReference type="EMBL" id="PHFW01000003">
    <property type="protein sequence ID" value="PQM26999.1"/>
    <property type="molecule type" value="Genomic_DNA"/>
</dbReference>
<keyword evidence="1" id="KW-0378">Hydrolase</keyword>
<gene>
    <name evidence="3" type="ORF">CVO77_18715</name>
</gene>
<protein>
    <submittedName>
        <fullName evidence="3">Lipase</fullName>
    </submittedName>
</protein>
<name>A0A2S8B404_9SPHN</name>
<evidence type="ECO:0000313" key="3">
    <source>
        <dbReference type="EMBL" id="PQM26999.1"/>
    </source>
</evidence>
<dbReference type="GO" id="GO:0016787">
    <property type="term" value="F:hydrolase activity"/>
    <property type="evidence" value="ECO:0007669"/>
    <property type="project" value="UniProtKB-KW"/>
</dbReference>
<accession>A0A2S8B404</accession>
<sequence length="308" mass="33207">MPLHPEAVAFLEKMADVPDPTDENLELFRGGAATLIATGERADLCDVIDRTIAGGDRQDMGVRIYVPREEGPLPVILWVHGGSFVRGTLDMFDAGRRDFAHQSKCVIVAVDQRLSPEAQFPAPLEDAYAALIWTAGHMKEFKGDPALLGVGGESSGGSPAAALPFLAHERGGPKIAFQVLANPLLDATLSSPSVDELATGYFLTKAQLDWCYEKYAPGEKRKSPLVSPALQADFSTTVPAAIVTTEYDPVRDDGERFAESLRRANVPVYLERILGHVHHFGGADRTPALLRLLNALLSDLRAVQAKGA</sequence>
<reference evidence="4" key="1">
    <citation type="submission" date="2017-11" db="EMBL/GenBank/DDBJ databases">
        <title>The complete genome sequence of Sphingopyxis pomeranensis sp. nov. strain WS5A3p.</title>
        <authorList>
            <person name="Kaminski M.A."/>
        </authorList>
    </citation>
    <scope>NUCLEOTIDE SEQUENCE [LARGE SCALE GENOMIC DNA]</scope>
    <source>
        <strain evidence="4">WS5A3p</strain>
    </source>
</reference>
<evidence type="ECO:0000256" key="1">
    <source>
        <dbReference type="ARBA" id="ARBA00022801"/>
    </source>
</evidence>
<dbReference type="Pfam" id="PF07859">
    <property type="entry name" value="Abhydrolase_3"/>
    <property type="match status" value="1"/>
</dbReference>
<dbReference type="PANTHER" id="PTHR48081">
    <property type="entry name" value="AB HYDROLASE SUPERFAMILY PROTEIN C4A8.06C"/>
    <property type="match status" value="1"/>
</dbReference>
<dbReference type="OrthoDB" id="9806180at2"/>
<keyword evidence="4" id="KW-1185">Reference proteome</keyword>
<proteinExistence type="predicted"/>
<organism evidence="3 4">
    <name type="scientific">Sphingopyxis lindanitolerans</name>
    <dbReference type="NCBI Taxonomy" id="2054227"/>
    <lineage>
        <taxon>Bacteria</taxon>
        <taxon>Pseudomonadati</taxon>
        <taxon>Pseudomonadota</taxon>
        <taxon>Alphaproteobacteria</taxon>
        <taxon>Sphingomonadales</taxon>
        <taxon>Sphingomonadaceae</taxon>
        <taxon>Sphingopyxis</taxon>
    </lineage>
</organism>
<evidence type="ECO:0000259" key="2">
    <source>
        <dbReference type="Pfam" id="PF07859"/>
    </source>
</evidence>
<dbReference type="RefSeq" id="WP_106000369.1">
    <property type="nucleotide sequence ID" value="NZ_CM009578.1"/>
</dbReference>
<dbReference type="InterPro" id="IPR050300">
    <property type="entry name" value="GDXG_lipolytic_enzyme"/>
</dbReference>
<feature type="domain" description="Alpha/beta hydrolase fold-3" evidence="2">
    <location>
        <begin position="76"/>
        <end position="280"/>
    </location>
</feature>
<dbReference type="InterPro" id="IPR029058">
    <property type="entry name" value="AB_hydrolase_fold"/>
</dbReference>